<dbReference type="AlphaFoldDB" id="A0A2Z6E419"/>
<evidence type="ECO:0000313" key="6">
    <source>
        <dbReference type="EMBL" id="BBD79534.1"/>
    </source>
</evidence>
<dbReference type="InterPro" id="IPR032710">
    <property type="entry name" value="NTF2-like_dom_sf"/>
</dbReference>
<keyword evidence="4 6" id="KW-0223">Dioxygenase</keyword>
<evidence type="ECO:0000313" key="7">
    <source>
        <dbReference type="Proteomes" id="UP000270530"/>
    </source>
</evidence>
<organism evidence="6 7">
    <name type="scientific">Aerosticca soli</name>
    <dbReference type="NCBI Taxonomy" id="2010829"/>
    <lineage>
        <taxon>Bacteria</taxon>
        <taxon>Pseudomonadati</taxon>
        <taxon>Pseudomonadota</taxon>
        <taxon>Gammaproteobacteria</taxon>
        <taxon>Lysobacterales</taxon>
        <taxon>Rhodanobacteraceae</taxon>
        <taxon>Aerosticca</taxon>
    </lineage>
</organism>
<keyword evidence="5" id="KW-0560">Oxidoreductase</keyword>
<evidence type="ECO:0000256" key="3">
    <source>
        <dbReference type="ARBA" id="ARBA00022797"/>
    </source>
</evidence>
<comment type="similarity">
    <text evidence="2">Belongs to the bacterial ring-hydroxylating dioxygenase beta subunit family.</text>
</comment>
<dbReference type="GO" id="GO:0051213">
    <property type="term" value="F:dioxygenase activity"/>
    <property type="evidence" value="ECO:0007669"/>
    <property type="project" value="UniProtKB-KW"/>
</dbReference>
<evidence type="ECO:0000256" key="2">
    <source>
        <dbReference type="ARBA" id="ARBA00009570"/>
    </source>
</evidence>
<dbReference type="PANTHER" id="PTHR41534:SF2">
    <property type="entry name" value="3-PHENYLPROPIONATE_CINNAMIC ACID DIOXYGENASE SUBUNIT BETA"/>
    <property type="match status" value="1"/>
</dbReference>
<reference evidence="7" key="1">
    <citation type="submission" date="2018-04" db="EMBL/GenBank/DDBJ databases">
        <authorList>
            <person name="Watanabe M."/>
            <person name="Kojima H."/>
        </authorList>
    </citation>
    <scope>NUCLEOTIDE SEQUENCE [LARGE SCALE GENOMIC DNA]</scope>
    <source>
        <strain evidence="7">Dysh456</strain>
    </source>
</reference>
<gene>
    <name evidence="6" type="ORF">ALSL_0869</name>
</gene>
<proteinExistence type="inferred from homology"/>
<dbReference type="KEGG" id="rbd:ALSL_0869"/>
<evidence type="ECO:0000256" key="1">
    <source>
        <dbReference type="ARBA" id="ARBA00005211"/>
    </source>
</evidence>
<keyword evidence="7" id="KW-1185">Reference proteome</keyword>
<dbReference type="Gene3D" id="3.10.450.50">
    <property type="match status" value="1"/>
</dbReference>
<protein>
    <submittedName>
        <fullName evidence="6">Benzoate 1,2-dioxygenase beta subunit</fullName>
    </submittedName>
</protein>
<evidence type="ECO:0000256" key="5">
    <source>
        <dbReference type="ARBA" id="ARBA00023002"/>
    </source>
</evidence>
<sequence length="168" mass="19173">MSIEEARRIEAFLYLEARLADESRYEEWENLVDEDMYYWIPLAPDADPQRNVSVTADNRKRLATRLAQLKTGVRHAQTPPSPMRRLLSNIEIERSANPKVAGAQEYAVAANFVCYELRAQSTRQLEVWPGRVEYGLRAHGDSGGLKMFLKKVMLVHASEPLPTLAFIL</sequence>
<dbReference type="SUPFAM" id="SSF54427">
    <property type="entry name" value="NTF2-like"/>
    <property type="match status" value="1"/>
</dbReference>
<dbReference type="PANTHER" id="PTHR41534">
    <property type="entry name" value="BLR3401 PROTEIN"/>
    <property type="match status" value="1"/>
</dbReference>
<dbReference type="Pfam" id="PF00866">
    <property type="entry name" value="Ring_hydroxyl_B"/>
    <property type="match status" value="1"/>
</dbReference>
<dbReference type="InterPro" id="IPR000391">
    <property type="entry name" value="Rng_hydr_dOase-bsu"/>
</dbReference>
<dbReference type="GO" id="GO:0019380">
    <property type="term" value="P:3-phenylpropionate catabolic process"/>
    <property type="evidence" value="ECO:0007669"/>
    <property type="project" value="TreeGrafter"/>
</dbReference>
<evidence type="ECO:0000256" key="4">
    <source>
        <dbReference type="ARBA" id="ARBA00022964"/>
    </source>
</evidence>
<name>A0A2Z6E419_9GAMM</name>
<reference evidence="7" key="2">
    <citation type="submission" date="2018-06" db="EMBL/GenBank/DDBJ databases">
        <title>Genome sequence of Rhodanobacteraceae bacterium strain Dysh456.</title>
        <authorList>
            <person name="Fukui M."/>
        </authorList>
    </citation>
    <scope>NUCLEOTIDE SEQUENCE [LARGE SCALE GENOMIC DNA]</scope>
    <source>
        <strain evidence="7">Dysh456</strain>
    </source>
</reference>
<dbReference type="Proteomes" id="UP000270530">
    <property type="component" value="Chromosome"/>
</dbReference>
<comment type="pathway">
    <text evidence="1">Aromatic compound metabolism.</text>
</comment>
<dbReference type="EMBL" id="AP018560">
    <property type="protein sequence ID" value="BBD79534.1"/>
    <property type="molecule type" value="Genomic_DNA"/>
</dbReference>
<keyword evidence="3" id="KW-0058">Aromatic hydrocarbons catabolism</keyword>
<accession>A0A2Z6E419</accession>